<reference evidence="5" key="1">
    <citation type="submission" date="2019-01" db="EMBL/GenBank/DDBJ databases">
        <title>Gri0909 isolated from a small marine red alga.</title>
        <authorList>
            <person name="Kim J."/>
            <person name="Jeong S.E."/>
            <person name="Jeon C.O."/>
        </authorList>
    </citation>
    <scope>NUCLEOTIDE SEQUENCE [LARGE SCALE GENOMIC DNA]</scope>
    <source>
        <strain evidence="5">Gri0909</strain>
    </source>
</reference>
<dbReference type="InterPro" id="IPR001509">
    <property type="entry name" value="Epimerase_deHydtase"/>
</dbReference>
<dbReference type="InterPro" id="IPR036291">
    <property type="entry name" value="NAD(P)-bd_dom_sf"/>
</dbReference>
<dbReference type="Pfam" id="PF01370">
    <property type="entry name" value="Epimerase"/>
    <property type="match status" value="1"/>
</dbReference>
<feature type="domain" description="NAD-dependent epimerase/dehydratase" evidence="3">
    <location>
        <begin position="18"/>
        <end position="278"/>
    </location>
</feature>
<comment type="caution">
    <text evidence="4">The sequence shown here is derived from an EMBL/GenBank/DDBJ whole genome shotgun (WGS) entry which is preliminary data.</text>
</comment>
<dbReference type="EMBL" id="SADE01000001">
    <property type="protein sequence ID" value="RVU38552.1"/>
    <property type="molecule type" value="Genomic_DNA"/>
</dbReference>
<comment type="pathway">
    <text evidence="1">Bacterial outer membrane biogenesis; LPS O-antigen biosynthesis.</text>
</comment>
<dbReference type="RefSeq" id="WP_127763924.1">
    <property type="nucleotide sequence ID" value="NZ_SADE01000001.1"/>
</dbReference>
<accession>A0A437QVL1</accession>
<evidence type="ECO:0000313" key="5">
    <source>
        <dbReference type="Proteomes" id="UP000287447"/>
    </source>
</evidence>
<dbReference type="OrthoDB" id="9801785at2"/>
<gene>
    <name evidence="4" type="ORF">EOI86_04520</name>
</gene>
<dbReference type="Gene3D" id="3.40.50.720">
    <property type="entry name" value="NAD(P)-binding Rossmann-like Domain"/>
    <property type="match status" value="1"/>
</dbReference>
<dbReference type="Proteomes" id="UP000287447">
    <property type="component" value="Unassembled WGS sequence"/>
</dbReference>
<protein>
    <submittedName>
        <fullName evidence="4">NAD(P)-dependent oxidoreductase</fullName>
    </submittedName>
</protein>
<name>A0A437QVL1_9PROT</name>
<dbReference type="PANTHER" id="PTHR43000">
    <property type="entry name" value="DTDP-D-GLUCOSE 4,6-DEHYDRATASE-RELATED"/>
    <property type="match status" value="1"/>
</dbReference>
<dbReference type="SUPFAM" id="SSF51735">
    <property type="entry name" value="NAD(P)-binding Rossmann-fold domains"/>
    <property type="match status" value="1"/>
</dbReference>
<evidence type="ECO:0000256" key="1">
    <source>
        <dbReference type="ARBA" id="ARBA00005125"/>
    </source>
</evidence>
<evidence type="ECO:0000313" key="4">
    <source>
        <dbReference type="EMBL" id="RVU38552.1"/>
    </source>
</evidence>
<keyword evidence="5" id="KW-1185">Reference proteome</keyword>
<evidence type="ECO:0000259" key="3">
    <source>
        <dbReference type="Pfam" id="PF01370"/>
    </source>
</evidence>
<comment type="similarity">
    <text evidence="2">Belongs to the NAD(P)-dependent epimerase/dehydratase family.</text>
</comment>
<evidence type="ECO:0000256" key="2">
    <source>
        <dbReference type="ARBA" id="ARBA00007637"/>
    </source>
</evidence>
<proteinExistence type="inferred from homology"/>
<organism evidence="4 5">
    <name type="scientific">Hwanghaeella grinnelliae</name>
    <dbReference type="NCBI Taxonomy" id="2500179"/>
    <lineage>
        <taxon>Bacteria</taxon>
        <taxon>Pseudomonadati</taxon>
        <taxon>Pseudomonadota</taxon>
        <taxon>Alphaproteobacteria</taxon>
        <taxon>Rhodospirillales</taxon>
        <taxon>Rhodospirillaceae</taxon>
        <taxon>Hwanghaeella</taxon>
    </lineage>
</organism>
<sequence length="359" mass="40155">MSHIPYDSLGPKLADQRIMLIGGAGFIGHNLALELARMGATVMIVDNLMVNSLIENSFVEEQDPVQRTAYRNFLNERFSLLRSGHVQLRNADARLLADLGRCFEEFDPTKVVHMAAIASAVDAKKEPGLAFDLQLITLRNTLELVRPKTDRINQVMFMSSSTVYGDFEGDSVDERAFPRPEGIYANAKFMGERLIRTYRTQYGLGTTVIRPSALYGERCISRRVSQMFIENALTGKPLLLEGGGDGRLDFTYIRDLVQGQVRALALHDGPDASNTFNLTFGNARTIADLAAVVKSIVPEAILEERPRAVDKPVRGTLSIERAQSVLGFEPEYGLEDGYRQYCEWYVDAWRRAQREANLA</sequence>
<dbReference type="AlphaFoldDB" id="A0A437QVL1"/>